<keyword evidence="2" id="KW-1185">Reference proteome</keyword>
<proteinExistence type="predicted"/>
<organism evidence="1 2">
    <name type="scientific">Streptomyces collinus</name>
    <dbReference type="NCBI Taxonomy" id="42684"/>
    <lineage>
        <taxon>Bacteria</taxon>
        <taxon>Bacillati</taxon>
        <taxon>Actinomycetota</taxon>
        <taxon>Actinomycetes</taxon>
        <taxon>Kitasatosporales</taxon>
        <taxon>Streptomycetaceae</taxon>
        <taxon>Streptomyces</taxon>
    </lineage>
</organism>
<comment type="caution">
    <text evidence="1">The sequence shown here is derived from an EMBL/GenBank/DDBJ whole genome shotgun (WGS) entry which is preliminary data.</text>
</comment>
<protein>
    <submittedName>
        <fullName evidence="1">Uncharacterized protein</fullName>
    </submittedName>
</protein>
<evidence type="ECO:0000313" key="1">
    <source>
        <dbReference type="EMBL" id="MBB5812024.1"/>
    </source>
</evidence>
<dbReference type="Proteomes" id="UP000579531">
    <property type="component" value="Unassembled WGS sequence"/>
</dbReference>
<evidence type="ECO:0000313" key="2">
    <source>
        <dbReference type="Proteomes" id="UP000579531"/>
    </source>
</evidence>
<name>A0AA89QFY1_STRCU</name>
<gene>
    <name evidence="1" type="ORF">HNR72_003052</name>
</gene>
<dbReference type="AlphaFoldDB" id="A0AA89QFY1"/>
<accession>A0AA89QFY1</accession>
<reference evidence="1 2" key="1">
    <citation type="submission" date="2020-08" db="EMBL/GenBank/DDBJ databases">
        <title>Sequencing the genomes of 1000 actinobacteria strains.</title>
        <authorList>
            <person name="Klenk H.-P."/>
        </authorList>
    </citation>
    <scope>NUCLEOTIDE SEQUENCE [LARGE SCALE GENOMIC DNA]</scope>
    <source>
        <strain evidence="1 2">DSM 40129</strain>
    </source>
</reference>
<dbReference type="EMBL" id="JACHLX010000001">
    <property type="protein sequence ID" value="MBB5812024.1"/>
    <property type="molecule type" value="Genomic_DNA"/>
</dbReference>
<sequence>MPPTCAYGAGRGHSRGLGSLWGPAAVTAQASDPDTMISVPGPVCLQQMSRRLKSYVAWSGKL</sequence>